<dbReference type="PANTHER" id="PTHR30336:SF4">
    <property type="entry name" value="ENVELOPE BIOGENESIS FACTOR ELYC"/>
    <property type="match status" value="1"/>
</dbReference>
<proteinExistence type="predicted"/>
<dbReference type="RefSeq" id="WP_015868377.1">
    <property type="nucleotide sequence ID" value="NC_012785.1"/>
</dbReference>
<dbReference type="HOGENOM" id="CLU_053514_1_1_0"/>
<feature type="domain" description="DUF218" evidence="2">
    <location>
        <begin position="84"/>
        <end position="246"/>
    </location>
</feature>
<dbReference type="eggNOG" id="COG1434">
    <property type="taxonomic scope" value="Bacteria"/>
</dbReference>
<dbReference type="KEGG" id="kol:Kole_1007"/>
<evidence type="ECO:0000313" key="3">
    <source>
        <dbReference type="EMBL" id="ACR79715.1"/>
    </source>
</evidence>
<keyword evidence="1" id="KW-0812">Transmembrane</keyword>
<dbReference type="Proteomes" id="UP000002382">
    <property type="component" value="Chromosome"/>
</dbReference>
<gene>
    <name evidence="3" type="ordered locus">Kole_1007</name>
</gene>
<feature type="transmembrane region" description="Helical" evidence="1">
    <location>
        <begin position="12"/>
        <end position="30"/>
    </location>
</feature>
<keyword evidence="4" id="KW-1185">Reference proteome</keyword>
<feature type="transmembrane region" description="Helical" evidence="1">
    <location>
        <begin position="42"/>
        <end position="65"/>
    </location>
</feature>
<protein>
    <recommendedName>
        <fullName evidence="2">DUF218 domain-containing protein</fullName>
    </recommendedName>
</protein>
<sequence length="254" mass="28326">MFYLEKVISSILVPPGIIMVLIIIIGLISLKKAISPLQKMLSFSILIIGLFSYLLMSGIGTYLYVKPLETEYSVPNASLLDTAEAIVVLGGGMIIAPYELEPGDHTLKRLYKAFQIHRATGKPIIVTGGTPMGRDSLSESEVMLNTLLNWGIDENDVIVENSARNTNENAVRVAEICKEKKWKKIVLVTSAVHMKRSVESFEEQGLNVIPYPTDYLYDYTDLSWVDFLPGRDALTANLSGIHEFIGIIWYNAKR</sequence>
<dbReference type="Gene3D" id="3.40.50.620">
    <property type="entry name" value="HUPs"/>
    <property type="match status" value="1"/>
</dbReference>
<dbReference type="InterPro" id="IPR051599">
    <property type="entry name" value="Cell_Envelope_Assoc"/>
</dbReference>
<evidence type="ECO:0000313" key="4">
    <source>
        <dbReference type="Proteomes" id="UP000002382"/>
    </source>
</evidence>
<dbReference type="InterPro" id="IPR003848">
    <property type="entry name" value="DUF218"/>
</dbReference>
<dbReference type="Pfam" id="PF02698">
    <property type="entry name" value="DUF218"/>
    <property type="match status" value="1"/>
</dbReference>
<dbReference type="PANTHER" id="PTHR30336">
    <property type="entry name" value="INNER MEMBRANE PROTEIN, PROBABLE PERMEASE"/>
    <property type="match status" value="1"/>
</dbReference>
<dbReference type="AlphaFoldDB" id="C5CHG0"/>
<dbReference type="CDD" id="cd06259">
    <property type="entry name" value="YdcF-like"/>
    <property type="match status" value="1"/>
</dbReference>
<keyword evidence="1" id="KW-0472">Membrane</keyword>
<keyword evidence="1" id="KW-1133">Transmembrane helix</keyword>
<accession>C5CHG0</accession>
<dbReference type="InterPro" id="IPR014729">
    <property type="entry name" value="Rossmann-like_a/b/a_fold"/>
</dbReference>
<evidence type="ECO:0000256" key="1">
    <source>
        <dbReference type="SAM" id="Phobius"/>
    </source>
</evidence>
<evidence type="ECO:0000259" key="2">
    <source>
        <dbReference type="Pfam" id="PF02698"/>
    </source>
</evidence>
<reference evidence="3 4" key="1">
    <citation type="submission" date="2009-06" db="EMBL/GenBank/DDBJ databases">
        <title>Complete sequence of Thermotogales bacterium TBF 19.5.1.</title>
        <authorList>
            <consortium name="US DOE Joint Genome Institute"/>
            <person name="Lucas S."/>
            <person name="Copeland A."/>
            <person name="Lapidus A."/>
            <person name="Glavina del Rio T."/>
            <person name="Tice H."/>
            <person name="Bruce D."/>
            <person name="Goodwin L."/>
            <person name="Pitluck S."/>
            <person name="Chertkov O."/>
            <person name="Brettin T."/>
            <person name="Detter J.C."/>
            <person name="Han C."/>
            <person name="Schmutz J."/>
            <person name="Larimer F."/>
            <person name="Land M."/>
            <person name="Hauser L."/>
            <person name="Kyrpides N."/>
            <person name="Ovchinnikova G."/>
            <person name="Noll K."/>
        </authorList>
    </citation>
    <scope>NUCLEOTIDE SEQUENCE [LARGE SCALE GENOMIC DNA]</scope>
    <source>
        <strain evidence="4">ATCC BAA-1733 / DSM 21960 / TBF 19.5.1</strain>
    </source>
</reference>
<dbReference type="EMBL" id="CP001634">
    <property type="protein sequence ID" value="ACR79715.1"/>
    <property type="molecule type" value="Genomic_DNA"/>
</dbReference>
<organism evidence="3 4">
    <name type="scientific">Kosmotoga olearia (strain ATCC BAA-1733 / DSM 21960 / TBF 19.5.1)</name>
    <dbReference type="NCBI Taxonomy" id="521045"/>
    <lineage>
        <taxon>Bacteria</taxon>
        <taxon>Thermotogati</taxon>
        <taxon>Thermotogota</taxon>
        <taxon>Thermotogae</taxon>
        <taxon>Kosmotogales</taxon>
        <taxon>Kosmotogaceae</taxon>
        <taxon>Kosmotoga</taxon>
    </lineage>
</organism>
<dbReference type="STRING" id="521045.Kole_1007"/>
<reference evidence="3 4" key="2">
    <citation type="journal article" date="2011" name="J. Bacteriol.">
        <title>Genome Sequence of Kosmotoga olearia Strain TBF 19.5.1, a Thermophilic Bacterium with a Wide Growth Temperature Range, Isolated from the Troll B Oil Platform in the North Sea.</title>
        <authorList>
            <person name="Swithers K.S."/>
            <person name="Dipippo J.L."/>
            <person name="Bruce D.C."/>
            <person name="Detter C."/>
            <person name="Tapia R."/>
            <person name="Han S."/>
            <person name="Goodwin L.A."/>
            <person name="Han J."/>
            <person name="Woyke T."/>
            <person name="Pitluck S."/>
            <person name="Pennacchio L."/>
            <person name="Nolan M."/>
            <person name="Mikhailova N."/>
            <person name="Land M.L."/>
            <person name="Nesbo C.L."/>
            <person name="Gogarten J.P."/>
            <person name="Noll K.M."/>
        </authorList>
    </citation>
    <scope>NUCLEOTIDE SEQUENCE [LARGE SCALE GENOMIC DNA]</scope>
    <source>
        <strain evidence="4">ATCC BAA-1733 / DSM 21960 / TBF 19.5.1</strain>
    </source>
</reference>
<dbReference type="GO" id="GO:0043164">
    <property type="term" value="P:Gram-negative-bacterium-type cell wall biogenesis"/>
    <property type="evidence" value="ECO:0007669"/>
    <property type="project" value="TreeGrafter"/>
</dbReference>
<dbReference type="GO" id="GO:0005886">
    <property type="term" value="C:plasma membrane"/>
    <property type="evidence" value="ECO:0007669"/>
    <property type="project" value="TreeGrafter"/>
</dbReference>
<dbReference type="GO" id="GO:0000270">
    <property type="term" value="P:peptidoglycan metabolic process"/>
    <property type="evidence" value="ECO:0007669"/>
    <property type="project" value="TreeGrafter"/>
</dbReference>
<dbReference type="OrthoDB" id="9782395at2"/>
<name>C5CHG0_KOSOT</name>